<dbReference type="SUPFAM" id="SSF53822">
    <property type="entry name" value="Periplasmic binding protein-like I"/>
    <property type="match status" value="1"/>
</dbReference>
<evidence type="ECO:0000259" key="4">
    <source>
        <dbReference type="PROSITE" id="PS50932"/>
    </source>
</evidence>
<sequence length="367" mass="38860">MRAQEDRAGAGAGHTVTMSDVAERAGVSSATVSRVLNGNYPVAQATRDAVNRAIDDLGYTANAHARALASSATHSVGIIVNDLVDPFFSYIVRGVEQEASTTGRLCIVAASQGDVDREIELIDRMISQRTDAVIVVGGGYDDPRARRRMAERARTLAGIGSTLVLCGRPSVGEQAPTKIVGYDNEGGAFAVTQHLIAQGHRRILYLGGPVGLSTSVARLAGFLHAMQSHGFDVPPELVHQGAFGRRFGHAAMGEILDGSPDITAVFAANDLVAAGALDAMTARGIRVPEDMSLVGYDDIPQSSELTPKLTTVHVPLEDMGRESVRLALSRTDDAFGRHAEGEIIVGTRLIVRDSVAAPPVTPWRPVR</sequence>
<dbReference type="OrthoDB" id="3226810at2"/>
<dbReference type="PROSITE" id="PS00356">
    <property type="entry name" value="HTH_LACI_1"/>
    <property type="match status" value="1"/>
</dbReference>
<proteinExistence type="predicted"/>
<evidence type="ECO:0000256" key="2">
    <source>
        <dbReference type="ARBA" id="ARBA00023125"/>
    </source>
</evidence>
<keyword evidence="1" id="KW-0805">Transcription regulation</keyword>
<dbReference type="GO" id="GO:0003700">
    <property type="term" value="F:DNA-binding transcription factor activity"/>
    <property type="evidence" value="ECO:0007669"/>
    <property type="project" value="TreeGrafter"/>
</dbReference>
<evidence type="ECO:0000313" key="5">
    <source>
        <dbReference type="EMBL" id="KJL29469.1"/>
    </source>
</evidence>
<keyword evidence="6" id="KW-1185">Reference proteome</keyword>
<dbReference type="SUPFAM" id="SSF47413">
    <property type="entry name" value="lambda repressor-like DNA-binding domains"/>
    <property type="match status" value="1"/>
</dbReference>
<dbReference type="Gene3D" id="3.40.50.2300">
    <property type="match status" value="2"/>
</dbReference>
<keyword evidence="2" id="KW-0238">DNA-binding</keyword>
<dbReference type="InterPro" id="IPR028082">
    <property type="entry name" value="Peripla_BP_I"/>
</dbReference>
<dbReference type="Pfam" id="PF00356">
    <property type="entry name" value="LacI"/>
    <property type="match status" value="1"/>
</dbReference>
<feature type="domain" description="HTH lacI-type" evidence="4">
    <location>
        <begin position="16"/>
        <end position="70"/>
    </location>
</feature>
<dbReference type="Gene3D" id="1.10.260.40">
    <property type="entry name" value="lambda repressor-like DNA-binding domains"/>
    <property type="match status" value="1"/>
</dbReference>
<organism evidence="5 6">
    <name type="scientific">Microbacterium azadirachtae</name>
    <dbReference type="NCBI Taxonomy" id="582680"/>
    <lineage>
        <taxon>Bacteria</taxon>
        <taxon>Bacillati</taxon>
        <taxon>Actinomycetota</taxon>
        <taxon>Actinomycetes</taxon>
        <taxon>Micrococcales</taxon>
        <taxon>Microbacteriaceae</taxon>
        <taxon>Microbacterium</taxon>
    </lineage>
</organism>
<dbReference type="SMART" id="SM00354">
    <property type="entry name" value="HTH_LACI"/>
    <property type="match status" value="1"/>
</dbReference>
<dbReference type="CDD" id="cd01392">
    <property type="entry name" value="HTH_LacI"/>
    <property type="match status" value="1"/>
</dbReference>
<dbReference type="PRINTS" id="PR00036">
    <property type="entry name" value="HTHLACI"/>
</dbReference>
<dbReference type="Proteomes" id="UP000033448">
    <property type="component" value="Unassembled WGS sequence"/>
</dbReference>
<dbReference type="InterPro" id="IPR010982">
    <property type="entry name" value="Lambda_DNA-bd_dom_sf"/>
</dbReference>
<dbReference type="PROSITE" id="PS50932">
    <property type="entry name" value="HTH_LACI_2"/>
    <property type="match status" value="1"/>
</dbReference>
<dbReference type="AlphaFoldDB" id="A0A0F0L9W4"/>
<name>A0A0F0L9W4_9MICO</name>
<keyword evidence="3" id="KW-0804">Transcription</keyword>
<dbReference type="InterPro" id="IPR000843">
    <property type="entry name" value="HTH_LacI"/>
</dbReference>
<dbReference type="PANTHER" id="PTHR30146">
    <property type="entry name" value="LACI-RELATED TRANSCRIPTIONAL REPRESSOR"/>
    <property type="match status" value="1"/>
</dbReference>
<protein>
    <submittedName>
        <fullName evidence="5">HTH-type transcriptional repressor CytR</fullName>
    </submittedName>
</protein>
<evidence type="ECO:0000313" key="6">
    <source>
        <dbReference type="Proteomes" id="UP000033448"/>
    </source>
</evidence>
<dbReference type="CDD" id="cd06267">
    <property type="entry name" value="PBP1_LacI_sugar_binding-like"/>
    <property type="match status" value="1"/>
</dbReference>
<evidence type="ECO:0000256" key="3">
    <source>
        <dbReference type="ARBA" id="ARBA00023163"/>
    </source>
</evidence>
<dbReference type="PATRIC" id="fig|582680.7.peg.362"/>
<dbReference type="GO" id="GO:0000976">
    <property type="term" value="F:transcription cis-regulatory region binding"/>
    <property type="evidence" value="ECO:0007669"/>
    <property type="project" value="TreeGrafter"/>
</dbReference>
<dbReference type="EMBL" id="JYIT01000048">
    <property type="protein sequence ID" value="KJL29469.1"/>
    <property type="molecule type" value="Genomic_DNA"/>
</dbReference>
<reference evidence="5 6" key="1">
    <citation type="submission" date="2015-02" db="EMBL/GenBank/DDBJ databases">
        <title>Draft genome sequences of ten Microbacterium spp. with emphasis on heavy metal contaminated environments.</title>
        <authorList>
            <person name="Corretto E."/>
        </authorList>
    </citation>
    <scope>NUCLEOTIDE SEQUENCE [LARGE SCALE GENOMIC DNA]</scope>
    <source>
        <strain evidence="5 6">DSM 23848</strain>
    </source>
</reference>
<dbReference type="InterPro" id="IPR046335">
    <property type="entry name" value="LacI/GalR-like_sensor"/>
</dbReference>
<dbReference type="Pfam" id="PF13377">
    <property type="entry name" value="Peripla_BP_3"/>
    <property type="match status" value="1"/>
</dbReference>
<comment type="caution">
    <text evidence="5">The sequence shown here is derived from an EMBL/GenBank/DDBJ whole genome shotgun (WGS) entry which is preliminary data.</text>
</comment>
<evidence type="ECO:0000256" key="1">
    <source>
        <dbReference type="ARBA" id="ARBA00023015"/>
    </source>
</evidence>
<gene>
    <name evidence="5" type="primary">cytR_1</name>
    <name evidence="5" type="ORF">RL72_00346</name>
</gene>
<dbReference type="PANTHER" id="PTHR30146:SF153">
    <property type="entry name" value="LACTOSE OPERON REPRESSOR"/>
    <property type="match status" value="1"/>
</dbReference>
<accession>A0A0F0L9W4</accession>
<dbReference type="RefSeq" id="WP_045249090.1">
    <property type="nucleotide sequence ID" value="NZ_CP099706.1"/>
</dbReference>